<name>A0AAJ2JGP6_STEMA</name>
<dbReference type="Gene3D" id="1.10.3510.10">
    <property type="entry name" value="NMB0513-like"/>
    <property type="match status" value="1"/>
</dbReference>
<proteinExistence type="predicted"/>
<evidence type="ECO:0000313" key="1">
    <source>
        <dbReference type="EMBL" id="MDT3470225.1"/>
    </source>
</evidence>
<dbReference type="Proteomes" id="UP001251948">
    <property type="component" value="Unassembled WGS sequence"/>
</dbReference>
<reference evidence="1" key="1">
    <citation type="submission" date="2023-07" db="EMBL/GenBank/DDBJ databases">
        <title>Comparative genomics of clinical Stenotrophomonas maltophilia isolates reveals regions of diversity which correlate with colonization and persistence in vivo.</title>
        <authorList>
            <person name="Mcdaniel M.S."/>
            <person name="Swords W.E."/>
            <person name="Sumpter N.A."/>
            <person name="Lindgren N.R."/>
            <person name="Billiot C.E."/>
        </authorList>
    </citation>
    <scope>NUCLEOTIDE SEQUENCE</scope>
    <source>
        <strain evidence="1">Ism4</strain>
    </source>
</reference>
<dbReference type="InterPro" id="IPR007670">
    <property type="entry name" value="DUF596"/>
</dbReference>
<dbReference type="InterPro" id="IPR023138">
    <property type="entry name" value="NMB0513-like_sf"/>
</dbReference>
<dbReference type="AlphaFoldDB" id="A0AAJ2JGP6"/>
<dbReference type="EMBL" id="JAVSKO010000009">
    <property type="protein sequence ID" value="MDT3470225.1"/>
    <property type="molecule type" value="Genomic_DNA"/>
</dbReference>
<protein>
    <submittedName>
        <fullName evidence="1">DUF596 domain-containing protein</fullName>
    </submittedName>
</protein>
<dbReference type="Pfam" id="PF04591">
    <property type="entry name" value="DUF596"/>
    <property type="match status" value="1"/>
</dbReference>
<dbReference type="SUPFAM" id="SSF160472">
    <property type="entry name" value="NMB0513-like"/>
    <property type="match status" value="1"/>
</dbReference>
<gene>
    <name evidence="1" type="ORF">ROV92_19735</name>
</gene>
<comment type="caution">
    <text evidence="1">The sequence shown here is derived from an EMBL/GenBank/DDBJ whole genome shotgun (WGS) entry which is preliminary data.</text>
</comment>
<organism evidence="1 2">
    <name type="scientific">Stenotrophomonas maltophilia</name>
    <name type="common">Pseudomonas maltophilia</name>
    <name type="synonym">Xanthomonas maltophilia</name>
    <dbReference type="NCBI Taxonomy" id="40324"/>
    <lineage>
        <taxon>Bacteria</taxon>
        <taxon>Pseudomonadati</taxon>
        <taxon>Pseudomonadota</taxon>
        <taxon>Gammaproteobacteria</taxon>
        <taxon>Lysobacterales</taxon>
        <taxon>Lysobacteraceae</taxon>
        <taxon>Stenotrophomonas</taxon>
        <taxon>Stenotrophomonas maltophilia group</taxon>
    </lineage>
</organism>
<dbReference type="RefSeq" id="WP_312564111.1">
    <property type="nucleotide sequence ID" value="NZ_JAVSKO010000009.1"/>
</dbReference>
<accession>A0AAJ2JGP6</accession>
<sequence length="91" mass="10505">MNMELEGRGMTFEQQTEDFFSMLEILMMEGRLKLASNGVFAVGRTAEQLDVLRRAWPARRDQADLDEEGFWFLSDAPFGLVWISPEGEVWT</sequence>
<evidence type="ECO:0000313" key="2">
    <source>
        <dbReference type="Proteomes" id="UP001251948"/>
    </source>
</evidence>